<dbReference type="Proteomes" id="UP000773850">
    <property type="component" value="Unassembled WGS sequence"/>
</dbReference>
<dbReference type="AlphaFoldDB" id="A0A150MA58"/>
<accession>A0A150MA58</accession>
<reference evidence="1 4" key="2">
    <citation type="submission" date="2016-03" db="EMBL/GenBank/DDBJ databases">
        <title>Spore heat resistance.</title>
        <authorList>
            <person name="Boekhorst J."/>
            <person name="Berendsen E.M."/>
            <person name="Wells-Bennik M.H."/>
            <person name="Kuipers O.P."/>
        </authorList>
    </citation>
    <scope>NUCLEOTIDE SEQUENCE [LARGE SCALE GENOMIC DNA]</scope>
    <source>
        <strain evidence="1 4">GS8</strain>
    </source>
</reference>
<dbReference type="PATRIC" id="fig|1422.18.peg.1667"/>
<sequence>MEHDKRFIYYYTKLKTAATCRGEGVLMSDIIMLTGKVNFTITLDPGVWIFDDRKVDLDTYFSHPKPDQAGAGQEEEEIKKRSVFWDREIQEGAVFPPTLKTERRFLKEKIITGSFGMPFAPFLQNAEPHEDASELVVVTESGETVIPLDKAHDLIFAFSKNGKPLRDDGPVHIYFGDGSNREAPITHVRQLIVR</sequence>
<dbReference type="EMBL" id="LUCS01000009">
    <property type="protein sequence ID" value="KAF6512036.1"/>
    <property type="molecule type" value="Genomic_DNA"/>
</dbReference>
<evidence type="ECO:0000313" key="2">
    <source>
        <dbReference type="EMBL" id="KYD21321.1"/>
    </source>
</evidence>
<evidence type="ECO:0000313" key="3">
    <source>
        <dbReference type="Proteomes" id="UP000075424"/>
    </source>
</evidence>
<name>A0A150MA58_GEOSE</name>
<keyword evidence="4" id="KW-1185">Reference proteome</keyword>
<evidence type="ECO:0000313" key="1">
    <source>
        <dbReference type="EMBL" id="KAF6512036.1"/>
    </source>
</evidence>
<protein>
    <recommendedName>
        <fullName evidence="5">Peptidyl-prolyl cis-trans isomerase</fullName>
    </recommendedName>
</protein>
<reference evidence="2 3" key="1">
    <citation type="submission" date="2016-01" db="EMBL/GenBank/DDBJ databases">
        <title>Draft Genome Sequences of Seven Thermophilic Sporeformers Isolated from Foods.</title>
        <authorList>
            <person name="Berendsen E.M."/>
            <person name="Wells-Bennik M.H."/>
            <person name="Krawcyk A.O."/>
            <person name="De Jong A."/>
            <person name="Holsappel S."/>
            <person name="Eijlander R.T."/>
            <person name="Kuipers O.P."/>
        </authorList>
    </citation>
    <scope>NUCLEOTIDE SEQUENCE [LARGE SCALE GENOMIC DNA]</scope>
    <source>
        <strain evidence="2 3">B4109</strain>
    </source>
</reference>
<dbReference type="Proteomes" id="UP000075424">
    <property type="component" value="Unassembled WGS sequence"/>
</dbReference>
<dbReference type="EMBL" id="LQYV01000135">
    <property type="protein sequence ID" value="KYD21321.1"/>
    <property type="molecule type" value="Genomic_DNA"/>
</dbReference>
<proteinExistence type="predicted"/>
<comment type="caution">
    <text evidence="2">The sequence shown here is derived from an EMBL/GenBank/DDBJ whole genome shotgun (WGS) entry which is preliminary data.</text>
</comment>
<evidence type="ECO:0000313" key="4">
    <source>
        <dbReference type="Proteomes" id="UP000773850"/>
    </source>
</evidence>
<evidence type="ECO:0008006" key="5">
    <source>
        <dbReference type="Google" id="ProtNLM"/>
    </source>
</evidence>
<gene>
    <name evidence="2" type="ORF">B4109_0867</name>
    <name evidence="1" type="ORF">GS8_335</name>
</gene>
<organism evidence="2 3">
    <name type="scientific">Geobacillus stearothermophilus</name>
    <name type="common">Bacillus stearothermophilus</name>
    <dbReference type="NCBI Taxonomy" id="1422"/>
    <lineage>
        <taxon>Bacteria</taxon>
        <taxon>Bacillati</taxon>
        <taxon>Bacillota</taxon>
        <taxon>Bacilli</taxon>
        <taxon>Bacillales</taxon>
        <taxon>Anoxybacillaceae</taxon>
        <taxon>Geobacillus</taxon>
    </lineage>
</organism>